<organism evidence="2 3">
    <name type="scientific">Amycolatopsis mediterranei (strain U-32)</name>
    <dbReference type="NCBI Taxonomy" id="749927"/>
    <lineage>
        <taxon>Bacteria</taxon>
        <taxon>Bacillati</taxon>
        <taxon>Actinomycetota</taxon>
        <taxon>Actinomycetes</taxon>
        <taxon>Pseudonocardiales</taxon>
        <taxon>Pseudonocardiaceae</taxon>
        <taxon>Amycolatopsis</taxon>
    </lineage>
</organism>
<dbReference type="InterPro" id="IPR011042">
    <property type="entry name" value="6-blade_b-propeller_TolB-like"/>
</dbReference>
<dbReference type="HOGENOM" id="CLU_054571_0_0_11"/>
<dbReference type="PATRIC" id="fig|749927.5.peg.5649"/>
<evidence type="ECO:0000313" key="2">
    <source>
        <dbReference type="EMBL" id="ADJ47211.1"/>
    </source>
</evidence>
<name>A0A0H3D992_AMYMU</name>
<protein>
    <submittedName>
        <fullName evidence="2">WD40 domain-containing protein</fullName>
    </submittedName>
</protein>
<dbReference type="Proteomes" id="UP000000328">
    <property type="component" value="Chromosome"/>
</dbReference>
<evidence type="ECO:0000313" key="3">
    <source>
        <dbReference type="Proteomes" id="UP000000328"/>
    </source>
</evidence>
<dbReference type="EMBL" id="CP002000">
    <property type="protein sequence ID" value="ADJ47211.1"/>
    <property type="molecule type" value="Genomic_DNA"/>
</dbReference>
<reference evidence="2 3" key="1">
    <citation type="journal article" date="2010" name="Cell Res.">
        <title>Complete genome sequence of the rifamycin SV-producing Amycolatopsis mediterranei U32 revealed its genetic characteristics in phylogeny and metabolism.</title>
        <authorList>
            <person name="Zhao W."/>
            <person name="Zhong Y."/>
            <person name="Yuan H."/>
            <person name="Wang J."/>
            <person name="Zheng H."/>
            <person name="Wang Y."/>
            <person name="Cen X."/>
            <person name="Xu F."/>
            <person name="Bai J."/>
            <person name="Han X."/>
            <person name="Lu G."/>
            <person name="Zhu Y."/>
            <person name="Shao Z."/>
            <person name="Yan H."/>
            <person name="Li C."/>
            <person name="Peng N."/>
            <person name="Zhang Z."/>
            <person name="Zhang Y."/>
            <person name="Lin W."/>
            <person name="Fan Y."/>
            <person name="Qin Z."/>
            <person name="Hu Y."/>
            <person name="Zhu B."/>
            <person name="Wang S."/>
            <person name="Ding X."/>
            <person name="Zhao G.P."/>
        </authorList>
    </citation>
    <scope>NUCLEOTIDE SEQUENCE [LARGE SCALE GENOMIC DNA]</scope>
    <source>
        <strain evidence="3">U-32</strain>
    </source>
</reference>
<comment type="similarity">
    <text evidence="1">Belongs to the TolB family.</text>
</comment>
<gene>
    <name evidence="2" type="ordered locus">AMED_5451</name>
</gene>
<dbReference type="OrthoDB" id="5240813at2"/>
<evidence type="ECO:0000256" key="1">
    <source>
        <dbReference type="ARBA" id="ARBA00009820"/>
    </source>
</evidence>
<proteinExistence type="inferred from homology"/>
<dbReference type="KEGG" id="amd:AMED_5451"/>
<accession>A0A0H3D992</accession>
<dbReference type="AlphaFoldDB" id="A0A0H3D992"/>
<dbReference type="eggNOG" id="COG0823">
    <property type="taxonomic scope" value="Bacteria"/>
</dbReference>
<dbReference type="Pfam" id="PF07676">
    <property type="entry name" value="PD40"/>
    <property type="match status" value="4"/>
</dbReference>
<dbReference type="SUPFAM" id="SSF82171">
    <property type="entry name" value="DPP6 N-terminal domain-like"/>
    <property type="match status" value="1"/>
</dbReference>
<dbReference type="PANTHER" id="PTHR36842">
    <property type="entry name" value="PROTEIN TOLB HOMOLOG"/>
    <property type="match status" value="1"/>
</dbReference>
<dbReference type="InterPro" id="IPR011659">
    <property type="entry name" value="WD40"/>
</dbReference>
<sequence length="411" mass="43257">MAATTLISVAVDGKPGAGMSGEPSVSADGRYVAFRSSARNLVGGDTNGVDDVFVRDRVAGVTTRVSVDRNGAEGNGASWAPSISADGRYVAFVSDSTNLVPGDTNVFRDVFVHDRLIGWTSRVSGGSLGAPGDDDSLHPAISADGRFIAYDSFAGNLVAGDTNRVRDVFEYDQQSDRTVRVSVDSNSTEVRGASRLPSISADGRYVTFESDATTLTGSDTNQTTDVFVHDKLTGLTDRVSVNAHGDQGQGASTFSTMSADGRYIAYQSAAGNLLPNPGDTNGKVDNFLVDRQTSTVTRLNVLYTGGQDIDGTTEGVRPSISADGRYTAFDSFAWRLVPFDRNSAADVFVRDRDTATTTRASVAGNGAEGNGISATPSISADGKHVAFQSVATNFATDTDMWTPNVYLRDLG</sequence>
<dbReference type="Gene3D" id="2.120.10.30">
    <property type="entry name" value="TolB, C-terminal domain"/>
    <property type="match status" value="2"/>
</dbReference>